<dbReference type="PRINTS" id="PR00721">
    <property type="entry name" value="STOMATIN"/>
</dbReference>
<sequence>MESPPVKPKQPIKLGDVDIYSDEREIRGAGGLFLERVLSFISWIFVLFFPLCWFSMCRNIPEYERAVIFTFGRSGDFKEKGPGFFIVNPLTQKVIQIDKRLRTLNVPVQEILTRDGVSVLVDAVINYRVENCVFAVNNIISYEYGTSLLGQTTLRNVLGSQSLSELMSDRDKLSANMQKLLDIATDPWGIKVERVDIKDLRLPTELTRVLAAEAEAHREARAKIIAAEGEKNAATALNEAAQVIASNPAALQLRYLQTLNTIAGEHQSTILFPVPMDMMQPGADKVKTL</sequence>
<dbReference type="PANTHER" id="PTHR10264">
    <property type="entry name" value="BAND 7 PROTEIN-RELATED"/>
    <property type="match status" value="1"/>
</dbReference>
<keyword evidence="2" id="KW-0812">Transmembrane</keyword>
<dbReference type="InterPro" id="IPR036013">
    <property type="entry name" value="Band_7/SPFH_dom_sf"/>
</dbReference>
<dbReference type="Proteomes" id="UP001165289">
    <property type="component" value="Unassembled WGS sequence"/>
</dbReference>
<evidence type="ECO:0000256" key="2">
    <source>
        <dbReference type="SAM" id="Phobius"/>
    </source>
</evidence>
<dbReference type="InterPro" id="IPR043202">
    <property type="entry name" value="Band-7_stomatin-like"/>
</dbReference>
<dbReference type="InterPro" id="IPR001107">
    <property type="entry name" value="Band_7"/>
</dbReference>
<dbReference type="GO" id="GO:0009898">
    <property type="term" value="C:cytoplasmic side of plasma membrane"/>
    <property type="evidence" value="ECO:0007669"/>
    <property type="project" value="UniProtKB-ARBA"/>
</dbReference>
<keyword evidence="2" id="KW-1133">Transmembrane helix</keyword>
<proteinExistence type="inferred from homology"/>
<reference evidence="4 5" key="1">
    <citation type="journal article" date="2023" name="BMC Biol.">
        <title>The compact genome of the sponge Oopsacas minuta (Hexactinellida) is lacking key metazoan core genes.</title>
        <authorList>
            <person name="Santini S."/>
            <person name="Schenkelaars Q."/>
            <person name="Jourda C."/>
            <person name="Duchesne M."/>
            <person name="Belahbib H."/>
            <person name="Rocher C."/>
            <person name="Selva M."/>
            <person name="Riesgo A."/>
            <person name="Vervoort M."/>
            <person name="Leys S.P."/>
            <person name="Kodjabachian L."/>
            <person name="Le Bivic A."/>
            <person name="Borchiellini C."/>
            <person name="Claverie J.M."/>
            <person name="Renard E."/>
        </authorList>
    </citation>
    <scope>NUCLEOTIDE SEQUENCE [LARGE SCALE GENOMIC DNA]</scope>
    <source>
        <strain evidence="4">SPO-2</strain>
    </source>
</reference>
<dbReference type="AlphaFoldDB" id="A0AAV7K383"/>
<dbReference type="EMBL" id="JAKMXF010000210">
    <property type="protein sequence ID" value="KAI6655164.1"/>
    <property type="molecule type" value="Genomic_DNA"/>
</dbReference>
<evidence type="ECO:0000313" key="5">
    <source>
        <dbReference type="Proteomes" id="UP001165289"/>
    </source>
</evidence>
<dbReference type="SUPFAM" id="SSF117892">
    <property type="entry name" value="Band 7/SPFH domain"/>
    <property type="match status" value="1"/>
</dbReference>
<keyword evidence="2" id="KW-0472">Membrane</keyword>
<dbReference type="Pfam" id="PF01145">
    <property type="entry name" value="Band_7"/>
    <property type="match status" value="1"/>
</dbReference>
<keyword evidence="5" id="KW-1185">Reference proteome</keyword>
<evidence type="ECO:0000256" key="1">
    <source>
        <dbReference type="ARBA" id="ARBA00008164"/>
    </source>
</evidence>
<dbReference type="FunFam" id="3.30.479.30:FF:000004">
    <property type="entry name" value="Putative membrane protease family, stomatin"/>
    <property type="match status" value="1"/>
</dbReference>
<dbReference type="PANTHER" id="PTHR10264:SF19">
    <property type="entry name" value="AT06885P-RELATED"/>
    <property type="match status" value="1"/>
</dbReference>
<comment type="similarity">
    <text evidence="1">Belongs to the band 7/mec-2 family.</text>
</comment>
<dbReference type="SMART" id="SM00244">
    <property type="entry name" value="PHB"/>
    <property type="match status" value="1"/>
</dbReference>
<protein>
    <recommendedName>
        <fullName evidence="3">Band 7 domain-containing protein</fullName>
    </recommendedName>
</protein>
<gene>
    <name evidence="4" type="ORF">LOD99_2453</name>
</gene>
<name>A0AAV7K383_9METZ</name>
<dbReference type="InterPro" id="IPR001972">
    <property type="entry name" value="Stomatin_HflK_fam"/>
</dbReference>
<evidence type="ECO:0000259" key="3">
    <source>
        <dbReference type="SMART" id="SM00244"/>
    </source>
</evidence>
<dbReference type="Gene3D" id="6.10.250.2090">
    <property type="match status" value="1"/>
</dbReference>
<feature type="domain" description="Band 7" evidence="3">
    <location>
        <begin position="55"/>
        <end position="214"/>
    </location>
</feature>
<feature type="transmembrane region" description="Helical" evidence="2">
    <location>
        <begin position="37"/>
        <end position="56"/>
    </location>
</feature>
<evidence type="ECO:0000313" key="4">
    <source>
        <dbReference type="EMBL" id="KAI6655164.1"/>
    </source>
</evidence>
<organism evidence="4 5">
    <name type="scientific">Oopsacas minuta</name>
    <dbReference type="NCBI Taxonomy" id="111878"/>
    <lineage>
        <taxon>Eukaryota</taxon>
        <taxon>Metazoa</taxon>
        <taxon>Porifera</taxon>
        <taxon>Hexactinellida</taxon>
        <taxon>Hexasterophora</taxon>
        <taxon>Lyssacinosida</taxon>
        <taxon>Leucopsacidae</taxon>
        <taxon>Oopsacas</taxon>
    </lineage>
</organism>
<comment type="caution">
    <text evidence="4">The sequence shown here is derived from an EMBL/GenBank/DDBJ whole genome shotgun (WGS) entry which is preliminary data.</text>
</comment>
<accession>A0AAV7K383</accession>
<dbReference type="Gene3D" id="3.30.479.30">
    <property type="entry name" value="Band 7 domain"/>
    <property type="match status" value="1"/>
</dbReference>